<protein>
    <submittedName>
        <fullName evidence="1">Uncharacterized protein</fullName>
    </submittedName>
</protein>
<dbReference type="EMBL" id="JAHXZJ010001119">
    <property type="protein sequence ID" value="KAH0554129.1"/>
    <property type="molecule type" value="Genomic_DNA"/>
</dbReference>
<accession>A0AAV7IJX4</accession>
<keyword evidence="2" id="KW-1185">Reference proteome</keyword>
<evidence type="ECO:0000313" key="2">
    <source>
        <dbReference type="Proteomes" id="UP000826195"/>
    </source>
</evidence>
<sequence length="352" mass="41136">MGITDCFKLCSPLIDKAASTTYQVHYQKRATCNIYIDGLSVWFLGYTNGAPNIANAHQKLDDILLHIRSGDYFTINSITIYFNGEYPALRSKPISQHVNSWEVREWSNELLNDGTVNNVIFLDVGEAESECFFERDKRFASMIITKDSDILPICYKYNRRTSNDTVFCYLTHREIFYDTNFLTTTLNKCAFTLLVSLRGNDFIEPLFSFSMVQIIFDLLLKDISLYKNHFKKINSIIRETNEDNIEKCIVYFIWIMVDAKQRSLGNFKWPPIRTEMATDNYLEVLDWSIMYSKFGKNINNYDENFSMACNNVSKFNFILRLCKNVLPIFQEYVVKNFQDIENIMGDIKLNTL</sequence>
<comment type="caution">
    <text evidence="1">The sequence shown here is derived from an EMBL/GenBank/DDBJ whole genome shotgun (WGS) entry which is preliminary data.</text>
</comment>
<evidence type="ECO:0000313" key="1">
    <source>
        <dbReference type="EMBL" id="KAH0554129.1"/>
    </source>
</evidence>
<gene>
    <name evidence="1" type="ORF">KQX54_007864</name>
</gene>
<dbReference type="AlphaFoldDB" id="A0AAV7IJX4"/>
<dbReference type="Proteomes" id="UP000826195">
    <property type="component" value="Unassembled WGS sequence"/>
</dbReference>
<organism evidence="1 2">
    <name type="scientific">Cotesia glomerata</name>
    <name type="common">Lepidopteran parasitic wasp</name>
    <name type="synonym">Apanteles glomeratus</name>
    <dbReference type="NCBI Taxonomy" id="32391"/>
    <lineage>
        <taxon>Eukaryota</taxon>
        <taxon>Metazoa</taxon>
        <taxon>Ecdysozoa</taxon>
        <taxon>Arthropoda</taxon>
        <taxon>Hexapoda</taxon>
        <taxon>Insecta</taxon>
        <taxon>Pterygota</taxon>
        <taxon>Neoptera</taxon>
        <taxon>Endopterygota</taxon>
        <taxon>Hymenoptera</taxon>
        <taxon>Apocrita</taxon>
        <taxon>Ichneumonoidea</taxon>
        <taxon>Braconidae</taxon>
        <taxon>Microgastrinae</taxon>
        <taxon>Cotesia</taxon>
    </lineage>
</organism>
<name>A0AAV7IJX4_COTGL</name>
<proteinExistence type="predicted"/>
<reference evidence="1 2" key="1">
    <citation type="journal article" date="2021" name="J. Hered.">
        <title>A chromosome-level genome assembly of the parasitoid wasp, Cotesia glomerata (Hymenoptera: Braconidae).</title>
        <authorList>
            <person name="Pinto B.J."/>
            <person name="Weis J.J."/>
            <person name="Gamble T."/>
            <person name="Ode P.J."/>
            <person name="Paul R."/>
            <person name="Zaspel J.M."/>
        </authorList>
    </citation>
    <scope>NUCLEOTIDE SEQUENCE [LARGE SCALE GENOMIC DNA]</scope>
    <source>
        <strain evidence="1">CgM1</strain>
    </source>
</reference>